<protein>
    <recommendedName>
        <fullName evidence="4">CCCH zinc finger domain protein</fullName>
    </recommendedName>
</protein>
<proteinExistence type="predicted"/>
<dbReference type="RefSeq" id="XP_056556507.1">
    <property type="nucleotide sequence ID" value="XM_056697982.1"/>
</dbReference>
<dbReference type="GO" id="GO:0005634">
    <property type="term" value="C:nucleus"/>
    <property type="evidence" value="ECO:0007669"/>
    <property type="project" value="TreeGrafter"/>
</dbReference>
<feature type="region of interest" description="Disordered" evidence="1">
    <location>
        <begin position="141"/>
        <end position="401"/>
    </location>
</feature>
<evidence type="ECO:0008006" key="4">
    <source>
        <dbReference type="Google" id="ProtNLM"/>
    </source>
</evidence>
<dbReference type="EMBL" id="JAPZBS010000004">
    <property type="protein sequence ID" value="KAJ5377644.1"/>
    <property type="molecule type" value="Genomic_DNA"/>
</dbReference>
<dbReference type="CDD" id="cd23954">
    <property type="entry name" value="AMO1_CTD"/>
    <property type="match status" value="1"/>
</dbReference>
<sequence>MRTIWTWFAKRFANLRRYLGQPAGSTQKTSDYGMNADDIKADLMAGKRPEWVFSSYAPTRNVPRQLFGGPQRELSMEEMRLRHYEMTAAGSMDQAVQEAQALWQESVNQMDSAFNDLDGAMKYIIDGANEHPNRIDITLGAQQSPFGQPSAGPATGTFGTANAPSGFGQPSAFGQPSTLGQQGSAFGQPSTVGQSSAFGQPSVMGQASGFGQPSTLGQGSAFGQPSNIGGGQSAFGKPAFGQPGLAQPGNTQSAFGQPAFGQPAAPATGAFGAPSGASPFTQVPQNQPATGFSAPPGPSPFGQPSAQQQPAPATGGFGQPAAPFGQPAQTASPFGQVPQQQQQPPAATPFGQPSTPANPFGAPSTQQQQPAAFGQPAAPQGVVVEHPHTGPPTFLKIDDPDALNPLPLLKGETRRDPSSNRLTMWKGRPVQYINDAPCYLHPQDNKTYVPIHFPDGPPEEASLRDSQPNPGDYSPEIEAMYRFFHENGYFKDGIIPPVPPRRDQISFDF</sequence>
<keyword evidence="3" id="KW-1185">Reference proteome</keyword>
<evidence type="ECO:0000256" key="1">
    <source>
        <dbReference type="SAM" id="MobiDB-lite"/>
    </source>
</evidence>
<feature type="compositionally biased region" description="Low complexity" evidence="1">
    <location>
        <begin position="366"/>
        <end position="381"/>
    </location>
</feature>
<organism evidence="2 3">
    <name type="scientific">Penicillium cataractarum</name>
    <dbReference type="NCBI Taxonomy" id="2100454"/>
    <lineage>
        <taxon>Eukaryota</taxon>
        <taxon>Fungi</taxon>
        <taxon>Dikarya</taxon>
        <taxon>Ascomycota</taxon>
        <taxon>Pezizomycotina</taxon>
        <taxon>Eurotiomycetes</taxon>
        <taxon>Eurotiomycetidae</taxon>
        <taxon>Eurotiales</taxon>
        <taxon>Aspergillaceae</taxon>
        <taxon>Penicillium</taxon>
    </lineage>
</organism>
<dbReference type="AlphaFoldDB" id="A0A9W9SI14"/>
<gene>
    <name evidence="2" type="ORF">N7496_005053</name>
</gene>
<reference evidence="2" key="1">
    <citation type="submission" date="2022-11" db="EMBL/GenBank/DDBJ databases">
        <authorList>
            <person name="Petersen C."/>
        </authorList>
    </citation>
    <scope>NUCLEOTIDE SEQUENCE</scope>
    <source>
        <strain evidence="2">IBT 29864</strain>
    </source>
</reference>
<feature type="compositionally biased region" description="Low complexity" evidence="1">
    <location>
        <begin position="302"/>
        <end position="353"/>
    </location>
</feature>
<accession>A0A9W9SI14</accession>
<comment type="caution">
    <text evidence="2">The sequence shown here is derived from an EMBL/GenBank/DDBJ whole genome shotgun (WGS) entry which is preliminary data.</text>
</comment>
<dbReference type="OrthoDB" id="20729at2759"/>
<evidence type="ECO:0000313" key="3">
    <source>
        <dbReference type="Proteomes" id="UP001147782"/>
    </source>
</evidence>
<reference evidence="2" key="2">
    <citation type="journal article" date="2023" name="IMA Fungus">
        <title>Comparative genomic study of the Penicillium genus elucidates a diverse pangenome and 15 lateral gene transfer events.</title>
        <authorList>
            <person name="Petersen C."/>
            <person name="Sorensen T."/>
            <person name="Nielsen M.R."/>
            <person name="Sondergaard T.E."/>
            <person name="Sorensen J.L."/>
            <person name="Fitzpatrick D.A."/>
            <person name="Frisvad J.C."/>
            <person name="Nielsen K.L."/>
        </authorList>
    </citation>
    <scope>NUCLEOTIDE SEQUENCE</scope>
    <source>
        <strain evidence="2">IBT 29864</strain>
    </source>
</reference>
<dbReference type="GeneID" id="81437161"/>
<evidence type="ECO:0000313" key="2">
    <source>
        <dbReference type="EMBL" id="KAJ5377644.1"/>
    </source>
</evidence>
<feature type="region of interest" description="Disordered" evidence="1">
    <location>
        <begin position="454"/>
        <end position="475"/>
    </location>
</feature>
<dbReference type="Proteomes" id="UP001147782">
    <property type="component" value="Unassembled WGS sequence"/>
</dbReference>
<feature type="compositionally biased region" description="Polar residues" evidence="1">
    <location>
        <begin position="172"/>
        <end position="227"/>
    </location>
</feature>
<dbReference type="PANTHER" id="PTHR21099:SF2">
    <property type="entry name" value="SI:CH211-113E8.11"/>
    <property type="match status" value="1"/>
</dbReference>
<feature type="compositionally biased region" description="Low complexity" evidence="1">
    <location>
        <begin position="254"/>
        <end position="280"/>
    </location>
</feature>
<name>A0A9W9SI14_9EURO</name>
<dbReference type="PANTHER" id="PTHR21099">
    <property type="entry name" value="RAD201"/>
    <property type="match status" value="1"/>
</dbReference>